<organism evidence="2">
    <name type="scientific">Melampsora larici-populina (strain 98AG31 / pathotype 3-4-7)</name>
    <name type="common">Poplar leaf rust fungus</name>
    <dbReference type="NCBI Taxonomy" id="747676"/>
    <lineage>
        <taxon>Eukaryota</taxon>
        <taxon>Fungi</taxon>
        <taxon>Dikarya</taxon>
        <taxon>Basidiomycota</taxon>
        <taxon>Pucciniomycotina</taxon>
        <taxon>Pucciniomycetes</taxon>
        <taxon>Pucciniales</taxon>
        <taxon>Melampsoraceae</taxon>
        <taxon>Melampsora</taxon>
    </lineage>
</organism>
<dbReference type="EMBL" id="GL883120">
    <property type="protein sequence ID" value="EGG04128.1"/>
    <property type="molecule type" value="Genomic_DNA"/>
</dbReference>
<dbReference type="InParanoid" id="F4RU74"/>
<dbReference type="KEGG" id="mlr:MELLADRAFT_65164"/>
<name>F4RU74_MELLP</name>
<proteinExistence type="predicted"/>
<evidence type="ECO:0000313" key="2">
    <source>
        <dbReference type="Proteomes" id="UP000001072"/>
    </source>
</evidence>
<reference evidence="2" key="1">
    <citation type="journal article" date="2011" name="Proc. Natl. Acad. Sci. U.S.A.">
        <title>Obligate biotrophy features unraveled by the genomic analysis of rust fungi.</title>
        <authorList>
            <person name="Duplessis S."/>
            <person name="Cuomo C.A."/>
            <person name="Lin Y.-C."/>
            <person name="Aerts A."/>
            <person name="Tisserant E."/>
            <person name="Veneault-Fourrey C."/>
            <person name="Joly D.L."/>
            <person name="Hacquard S."/>
            <person name="Amselem J."/>
            <person name="Cantarel B.L."/>
            <person name="Chiu R."/>
            <person name="Coutinho P.M."/>
            <person name="Feau N."/>
            <person name="Field M."/>
            <person name="Frey P."/>
            <person name="Gelhaye E."/>
            <person name="Goldberg J."/>
            <person name="Grabherr M.G."/>
            <person name="Kodira C.D."/>
            <person name="Kohler A."/>
            <person name="Kuees U."/>
            <person name="Lindquist E.A."/>
            <person name="Lucas S.M."/>
            <person name="Mago R."/>
            <person name="Mauceli E."/>
            <person name="Morin E."/>
            <person name="Murat C."/>
            <person name="Pangilinan J.L."/>
            <person name="Park R."/>
            <person name="Pearson M."/>
            <person name="Quesneville H."/>
            <person name="Rouhier N."/>
            <person name="Sakthikumar S."/>
            <person name="Salamov A.A."/>
            <person name="Schmutz J."/>
            <person name="Selles B."/>
            <person name="Shapiro H."/>
            <person name="Tanguay P."/>
            <person name="Tuskan G.A."/>
            <person name="Henrissat B."/>
            <person name="Van de Peer Y."/>
            <person name="Rouze P."/>
            <person name="Ellis J.G."/>
            <person name="Dodds P.N."/>
            <person name="Schein J.E."/>
            <person name="Zhong S."/>
            <person name="Hamelin R.C."/>
            <person name="Grigoriev I.V."/>
            <person name="Szabo L.J."/>
            <person name="Martin F."/>
        </authorList>
    </citation>
    <scope>NUCLEOTIDE SEQUENCE [LARGE SCALE GENOMIC DNA]</scope>
    <source>
        <strain evidence="2">98AG31 / pathotype 3-4-7</strain>
    </source>
</reference>
<dbReference type="VEuPathDB" id="FungiDB:MELLADRAFT_65164"/>
<accession>F4RU74</accession>
<protein>
    <submittedName>
        <fullName evidence="1">Uncharacterized protein</fullName>
    </submittedName>
</protein>
<sequence>MNFFLIKKTTTGRFLASGSLFAFRIILFSKVERVVSPEISVQNGSGSFNEENNGGQIFGEALFPVSSQYRTMGLWPSRHQEGITNQVNYHDFNYGSICNPESIDLSNGEIDQASRYAFTPNNMLGFGSPDKNNELERTGSINFHPQDFSIPWYHIWDEPGIHGGSVESKSFEPHNVINPTTGSYSAYNPHLSEITDMRYSSPQIPDQNVQNTGNILEDGHISSDRINHIMESFPDYDHIYSEMEKHNLIPIDLDQQIGQRIVEDTEAPGCNNHYGYHIEASTPSEHEMVQKGNLDIDIPQYTSSLGEYTTMFGKYPARSQVTPNSNNRDFGLGEIFSMPSNTHKNPESLLLYKNSPLCMAGHNMPPKTFHNTHQQVRQHTTGENTNNPYNYPQRQNFIGDFPLGNKEFLPEIGQNFRTAHMSEVNSFESQDFLEAPQLFRSSKRKSTDTVEKRFDGGRNKLPRKSVQNVLTLSPREIKLMKHIKENSRVVYKHTYGGISRREMVQTIQDMGMSCIKSDLQVYSHNKKWFRKWEQGLVNFINALDVSGPSSGGSPTFLLNAIKKVDSGIIMGFLGLLQLIEPPGGLELLNEGLEFIESYLDHVSASVMKNLPHLTKKIIPAIDISSGPLEVFMSLFLVDRKRNIRIELYHNIWHKWKCQKFPSIAEVPLGEFTSAIYGMTLPYIKEKKRPVTQPVKKSLKLEPSRRERSYKYNRHISRKGRECMDEFDSIFEDTESYFANLKKDMTMKLTDEKINLTKGELMHFRNLLLNAVSVVKITVVEGFFGIIKCVHEEHNLDWDIEPILISGWTFFKNYFSLWKSLPLEILFLGESLAKFEKQVMLNSDLKSVAEYFHSVMKASHTKVISVNPVLNLLGEWRKSFNTDQDNFKVFQMILRSYNETPFSRWFKFQY</sequence>
<dbReference type="GeneID" id="18930391"/>
<gene>
    <name evidence="1" type="ORF">MELLADRAFT_65164</name>
</gene>
<keyword evidence="2" id="KW-1185">Reference proteome</keyword>
<dbReference type="AlphaFoldDB" id="F4RU74"/>
<evidence type="ECO:0000313" key="1">
    <source>
        <dbReference type="EMBL" id="EGG04128.1"/>
    </source>
</evidence>
<dbReference type="Proteomes" id="UP000001072">
    <property type="component" value="Unassembled WGS sequence"/>
</dbReference>
<dbReference type="OrthoDB" id="10489348at2759"/>
<dbReference type="RefSeq" id="XP_007412589.1">
    <property type="nucleotide sequence ID" value="XM_007412527.1"/>
</dbReference>
<dbReference type="HOGENOM" id="CLU_282423_0_0_1"/>